<dbReference type="InterPro" id="IPR008964">
    <property type="entry name" value="Invasin/intimin_cell_adhesion"/>
</dbReference>
<dbReference type="Pfam" id="PF00041">
    <property type="entry name" value="fn3"/>
    <property type="match status" value="1"/>
</dbReference>
<protein>
    <submittedName>
        <fullName evidence="2">Bacterial Ig-like domain (Group 2)</fullName>
    </submittedName>
</protein>
<dbReference type="InterPro" id="IPR003343">
    <property type="entry name" value="Big_2"/>
</dbReference>
<dbReference type="InterPro" id="IPR003961">
    <property type="entry name" value="FN3_dom"/>
</dbReference>
<dbReference type="SMART" id="SM00060">
    <property type="entry name" value="FN3"/>
    <property type="match status" value="1"/>
</dbReference>
<dbReference type="EMBL" id="MSBD01000049">
    <property type="protein sequence ID" value="ORN26017.1"/>
    <property type="molecule type" value="Genomic_DNA"/>
</dbReference>
<reference evidence="2 3" key="1">
    <citation type="journal article" date="2017" name="Front. Microbiol.">
        <title>The Histidine Decarboxylase Gene Cluster of Lactobacillus parabuchneri Was Gained by Horizontal Gene Transfer and Is Mobile within the Species.</title>
        <authorList>
            <person name="Wuthrich D."/>
            <person name="Berthoud H."/>
            <person name="Wechsler D."/>
            <person name="Eugster E."/>
            <person name="Irmler S."/>
            <person name="Bruggmann R."/>
        </authorList>
    </citation>
    <scope>NUCLEOTIDE SEQUENCE [LARGE SCALE GENOMIC DNA]</scope>
    <source>
        <strain evidence="2 3">FAM23169</strain>
    </source>
</reference>
<name>A0A1X1FCA7_9LACO</name>
<dbReference type="SUPFAM" id="SSF49373">
    <property type="entry name" value="Invasin/intimin cell-adhesion fragments"/>
    <property type="match status" value="1"/>
</dbReference>
<dbReference type="InterPro" id="IPR036116">
    <property type="entry name" value="FN3_sf"/>
</dbReference>
<dbReference type="OrthoDB" id="191045at2"/>
<proteinExistence type="predicted"/>
<dbReference type="Gene3D" id="2.60.40.10">
    <property type="entry name" value="Immunoglobulins"/>
    <property type="match status" value="1"/>
</dbReference>
<dbReference type="CDD" id="cd00063">
    <property type="entry name" value="FN3"/>
    <property type="match status" value="1"/>
</dbReference>
<keyword evidence="3" id="KW-1185">Reference proteome</keyword>
<dbReference type="Gene3D" id="2.60.40.1080">
    <property type="match status" value="1"/>
</dbReference>
<organism evidence="2 3">
    <name type="scientific">Lentilactobacillus parabuchneri</name>
    <dbReference type="NCBI Taxonomy" id="152331"/>
    <lineage>
        <taxon>Bacteria</taxon>
        <taxon>Bacillati</taxon>
        <taxon>Bacillota</taxon>
        <taxon>Bacilli</taxon>
        <taxon>Lactobacillales</taxon>
        <taxon>Lactobacillaceae</taxon>
        <taxon>Lentilactobacillus</taxon>
    </lineage>
</organism>
<comment type="caution">
    <text evidence="2">The sequence shown here is derived from an EMBL/GenBank/DDBJ whole genome shotgun (WGS) entry which is preliminary data.</text>
</comment>
<evidence type="ECO:0000313" key="2">
    <source>
        <dbReference type="EMBL" id="ORN26017.1"/>
    </source>
</evidence>
<dbReference type="SUPFAM" id="SSF49265">
    <property type="entry name" value="Fibronectin type III"/>
    <property type="match status" value="1"/>
</dbReference>
<dbReference type="Proteomes" id="UP000193009">
    <property type="component" value="Unassembled WGS sequence"/>
</dbReference>
<dbReference type="RefSeq" id="WP_084988973.1">
    <property type="nucleotide sequence ID" value="NZ_MSAU01000022.1"/>
</dbReference>
<sequence length="251" mass="26436">MADRTKQQLKVYQDDELIAISDVGKTSVHADLPEGDYPAGTFKESFYDTEDKTESNKVDVPSALTLHFPGTPQVSLEAGDGKVTATYAKIAGATGYEIWEKKASEDWPTTPFKTVDDDTLSVDVTGLTNGTEYTVAVVAVNAYGKSDIEGEGASGHVTPMAPTVDVTGVTLTTDTPLNLKVGDTHQISANIEPDDATDKALTYDSADDTLATVDDKGNIAAVKDGEVDVVVASHADPTKKATLHLVISAAS</sequence>
<evidence type="ECO:0000259" key="1">
    <source>
        <dbReference type="PROSITE" id="PS50853"/>
    </source>
</evidence>
<dbReference type="InterPro" id="IPR013783">
    <property type="entry name" value="Ig-like_fold"/>
</dbReference>
<dbReference type="PROSITE" id="PS50853">
    <property type="entry name" value="FN3"/>
    <property type="match status" value="1"/>
</dbReference>
<dbReference type="AlphaFoldDB" id="A0A1X1FCA7"/>
<gene>
    <name evidence="2" type="ORF">FAM23169_02161</name>
</gene>
<dbReference type="SMART" id="SM00635">
    <property type="entry name" value="BID_2"/>
    <property type="match status" value="1"/>
</dbReference>
<evidence type="ECO:0000313" key="3">
    <source>
        <dbReference type="Proteomes" id="UP000193009"/>
    </source>
</evidence>
<feature type="domain" description="Fibronectin type-III" evidence="1">
    <location>
        <begin position="68"/>
        <end position="161"/>
    </location>
</feature>
<accession>A0A1X1FCA7</accession>
<dbReference type="Pfam" id="PF02368">
    <property type="entry name" value="Big_2"/>
    <property type="match status" value="1"/>
</dbReference>